<reference evidence="2" key="1">
    <citation type="submission" date="2023-10" db="EMBL/GenBank/DDBJ databases">
        <title>Genome assembly of Pristionchus species.</title>
        <authorList>
            <person name="Yoshida K."/>
            <person name="Sommer R.J."/>
        </authorList>
    </citation>
    <scope>NUCLEOTIDE SEQUENCE</scope>
    <source>
        <strain evidence="2">RS5133</strain>
    </source>
</reference>
<sequence>ESAFEGAGYGQNDRDRGPRSSVYFESFSAPVEDPHSLNSPQLINNSAILLRVDHSQSLLLCTTIII</sequence>
<proteinExistence type="predicted"/>
<gene>
    <name evidence="2" type="ORF">PFISCL1PPCAC_22486</name>
</gene>
<dbReference type="Proteomes" id="UP001432322">
    <property type="component" value="Unassembled WGS sequence"/>
</dbReference>
<feature type="non-terminal residue" evidence="2">
    <location>
        <position position="66"/>
    </location>
</feature>
<keyword evidence="3" id="KW-1185">Reference proteome</keyword>
<protein>
    <submittedName>
        <fullName evidence="2">Uncharacterized protein</fullName>
    </submittedName>
</protein>
<dbReference type="EMBL" id="BTSY01000006">
    <property type="protein sequence ID" value="GMT31189.1"/>
    <property type="molecule type" value="Genomic_DNA"/>
</dbReference>
<dbReference type="AlphaFoldDB" id="A0AAV5WGN3"/>
<comment type="caution">
    <text evidence="2">The sequence shown here is derived from an EMBL/GenBank/DDBJ whole genome shotgun (WGS) entry which is preliminary data.</text>
</comment>
<organism evidence="2 3">
    <name type="scientific">Pristionchus fissidentatus</name>
    <dbReference type="NCBI Taxonomy" id="1538716"/>
    <lineage>
        <taxon>Eukaryota</taxon>
        <taxon>Metazoa</taxon>
        <taxon>Ecdysozoa</taxon>
        <taxon>Nematoda</taxon>
        <taxon>Chromadorea</taxon>
        <taxon>Rhabditida</taxon>
        <taxon>Rhabditina</taxon>
        <taxon>Diplogasteromorpha</taxon>
        <taxon>Diplogasteroidea</taxon>
        <taxon>Neodiplogasteridae</taxon>
        <taxon>Pristionchus</taxon>
    </lineage>
</organism>
<evidence type="ECO:0000313" key="3">
    <source>
        <dbReference type="Proteomes" id="UP001432322"/>
    </source>
</evidence>
<feature type="region of interest" description="Disordered" evidence="1">
    <location>
        <begin position="1"/>
        <end position="21"/>
    </location>
</feature>
<feature type="non-terminal residue" evidence="2">
    <location>
        <position position="1"/>
    </location>
</feature>
<evidence type="ECO:0000313" key="2">
    <source>
        <dbReference type="EMBL" id="GMT31189.1"/>
    </source>
</evidence>
<evidence type="ECO:0000256" key="1">
    <source>
        <dbReference type="SAM" id="MobiDB-lite"/>
    </source>
</evidence>
<accession>A0AAV5WGN3</accession>
<name>A0AAV5WGN3_9BILA</name>